<keyword evidence="2" id="KW-1185">Reference proteome</keyword>
<accession>A0A8I1GGK7</accession>
<protein>
    <submittedName>
        <fullName evidence="1">Uncharacterized protein</fullName>
    </submittedName>
</protein>
<dbReference type="RefSeq" id="WP_037238728.1">
    <property type="nucleotide sequence ID" value="NZ_JAEMUK010000078.1"/>
</dbReference>
<comment type="caution">
    <text evidence="1">The sequence shown here is derived from an EMBL/GenBank/DDBJ whole genome shotgun (WGS) entry which is preliminary data.</text>
</comment>
<organism evidence="1 2">
    <name type="scientific">Rhodomicrobium udaipurense</name>
    <dbReference type="NCBI Taxonomy" id="1202716"/>
    <lineage>
        <taxon>Bacteria</taxon>
        <taxon>Pseudomonadati</taxon>
        <taxon>Pseudomonadota</taxon>
        <taxon>Alphaproteobacteria</taxon>
        <taxon>Hyphomicrobiales</taxon>
        <taxon>Hyphomicrobiaceae</taxon>
        <taxon>Rhodomicrobium</taxon>
    </lineage>
</organism>
<name>A0A8I1GGK7_9HYPH</name>
<proteinExistence type="predicted"/>
<dbReference type="AlphaFoldDB" id="A0A8I1GGK7"/>
<evidence type="ECO:0000313" key="2">
    <source>
        <dbReference type="Proteomes" id="UP000623250"/>
    </source>
</evidence>
<dbReference type="EMBL" id="JAEMUK010000078">
    <property type="protein sequence ID" value="MBJ7544373.1"/>
    <property type="molecule type" value="Genomic_DNA"/>
</dbReference>
<dbReference type="Proteomes" id="UP000623250">
    <property type="component" value="Unassembled WGS sequence"/>
</dbReference>
<sequence>MTDITNTGFAKLEAEGRLMNPILKAPTHKAGRFGFRGDIALKFAPKLADEARPPELKIDQVMAVSQEGETTLSFFTTYLHSFEYLKDVADALGDALTPSGKYFLYCNNIDISKKFRASYNGITFYILPIDEAGVYAEILDLLYLDKQTLKKKDTAGKLDSIADAAASFDESYPEITYEEGLGIMLPVRNKYEHRPV</sequence>
<gene>
    <name evidence="1" type="ORF">JDN41_12530</name>
</gene>
<evidence type="ECO:0000313" key="1">
    <source>
        <dbReference type="EMBL" id="MBJ7544373.1"/>
    </source>
</evidence>
<reference evidence="1 2" key="1">
    <citation type="submission" date="2020-12" db="EMBL/GenBank/DDBJ databases">
        <title>Revised draft genomes of Rhodomicrobium vannielii ATCC 17100 and Rhodomicrobium udaipurense JA643.</title>
        <authorList>
            <person name="Conners E.M."/>
            <person name="Davenport E.J."/>
            <person name="Bose A."/>
        </authorList>
    </citation>
    <scope>NUCLEOTIDE SEQUENCE [LARGE SCALE GENOMIC DNA]</scope>
    <source>
        <strain evidence="1 2">JA643</strain>
    </source>
</reference>